<dbReference type="EMBL" id="CP020100">
    <property type="protein sequence ID" value="AQZ94849.1"/>
    <property type="molecule type" value="Genomic_DNA"/>
</dbReference>
<proteinExistence type="predicted"/>
<dbReference type="AlphaFoldDB" id="A0A1V0B4J2"/>
<feature type="domain" description="HDOD" evidence="1">
    <location>
        <begin position="27"/>
        <end position="217"/>
    </location>
</feature>
<evidence type="ECO:0000259" key="1">
    <source>
        <dbReference type="PROSITE" id="PS51833"/>
    </source>
</evidence>
<dbReference type="RefSeq" id="WP_080049702.1">
    <property type="nucleotide sequence ID" value="NZ_CP020100.1"/>
</dbReference>
<dbReference type="Gene3D" id="1.10.3210.10">
    <property type="entry name" value="Hypothetical protein af1432"/>
    <property type="match status" value="1"/>
</dbReference>
<dbReference type="InterPro" id="IPR013976">
    <property type="entry name" value="HDOD"/>
</dbReference>
<dbReference type="SUPFAM" id="SSF109604">
    <property type="entry name" value="HD-domain/PDEase-like"/>
    <property type="match status" value="1"/>
</dbReference>
<evidence type="ECO:0000313" key="3">
    <source>
        <dbReference type="Proteomes" id="UP000243488"/>
    </source>
</evidence>
<reference evidence="2 3" key="1">
    <citation type="submission" date="2017-03" db="EMBL/GenBank/DDBJ databases">
        <title>Complete genome sequence of the novel DNRA strain Pseudomonas sp. S-6-2 isolated from Chinese polluted river sediment. Journal of Biotechnology.</title>
        <authorList>
            <person name="Li J."/>
            <person name="Xiang F."/>
            <person name="Wang L."/>
            <person name="Xi L."/>
            <person name="Liu J."/>
        </authorList>
    </citation>
    <scope>NUCLEOTIDE SEQUENCE [LARGE SCALE GENOMIC DNA]</scope>
    <source>
        <strain evidence="2 3">S-6-2</strain>
    </source>
</reference>
<dbReference type="PROSITE" id="PS51833">
    <property type="entry name" value="HDOD"/>
    <property type="match status" value="1"/>
</dbReference>
<keyword evidence="3" id="KW-1185">Reference proteome</keyword>
<dbReference type="STRING" id="1931241.BVH74_08850"/>
<accession>A0A1V0B4J2</accession>
<organism evidence="2 3">
    <name type="scientific">Halopseudomonas phragmitis</name>
    <dbReference type="NCBI Taxonomy" id="1931241"/>
    <lineage>
        <taxon>Bacteria</taxon>
        <taxon>Pseudomonadati</taxon>
        <taxon>Pseudomonadota</taxon>
        <taxon>Gammaproteobacteria</taxon>
        <taxon>Pseudomonadales</taxon>
        <taxon>Pseudomonadaceae</taxon>
        <taxon>Halopseudomonas</taxon>
    </lineage>
</organism>
<dbReference type="Proteomes" id="UP000243488">
    <property type="component" value="Chromosome"/>
</dbReference>
<dbReference type="KEGG" id="ppha:BVH74_08850"/>
<name>A0A1V0B4J2_9GAMM</name>
<evidence type="ECO:0000313" key="2">
    <source>
        <dbReference type="EMBL" id="AQZ94849.1"/>
    </source>
</evidence>
<gene>
    <name evidence="2" type="ORF">BVH74_08850</name>
</gene>
<sequence length="512" mass="57586">MSLDQHGKIDPQDAIGSLSESLSAIVLPIERQQRDLLLRHLNNELLSLSDLSQAILRSPVATLHVCRQAGLAARQRDIDIMTLEQACGLLGVERLRSLLRELPVIDREQAPQQYRQLLSLSEHALAQAQGLFAQRMARLWHELSLASLLFLAPFWVIVYQRPELFDGWDRRHLGLAAAPNTAPVPSNAELLELAIQLAQRWWLPPWIIQGYRALSGRRTMVKALHIARNSEHPRAQQAALDDDRPLLRWLTQPANSLLMANGLALGAHHDWDARHTRRWQQLTALYLGCALDEMQSASHRNAVSHAQHNPELRSTGLWHPAEALLWPQGTRRQPRTAPPKTLAARGNPELWRQRCLTLRQHPSPFANLLSALDCALDALEQGLDIRRSWIALYNGRKDQLMISANRGFDAASLAGATLGSCREGLWGRWLSSSDCHDLSPERLRQLAQLMPASCKTLLAEHGHLLPLLHRERVIGLIHVAPANGQLDQRRRAALIKTAQSLYQALITFKQPN</sequence>
<protein>
    <recommendedName>
        <fullName evidence="1">HDOD domain-containing protein</fullName>
    </recommendedName>
</protein>